<dbReference type="AlphaFoldDB" id="A0AAU8HX20"/>
<name>A0AAU8HX20_9FIRM</name>
<accession>A0AAU8HX20</accession>
<proteinExistence type="predicted"/>
<organism evidence="1">
    <name type="scientific">Proteinivorax hydrogeniformans</name>
    <dbReference type="NCBI Taxonomy" id="1826727"/>
    <lineage>
        <taxon>Bacteria</taxon>
        <taxon>Bacillati</taxon>
        <taxon>Bacillota</taxon>
        <taxon>Clostridia</taxon>
        <taxon>Eubacteriales</taxon>
        <taxon>Proteinivoracaceae</taxon>
        <taxon>Proteinivorax</taxon>
    </lineage>
</organism>
<dbReference type="RefSeq" id="WP_353894495.1">
    <property type="nucleotide sequence ID" value="NZ_CP159485.1"/>
</dbReference>
<evidence type="ECO:0000313" key="1">
    <source>
        <dbReference type="EMBL" id="XCI29950.1"/>
    </source>
</evidence>
<reference evidence="1" key="1">
    <citation type="journal article" date="2018" name="Antonie Van Leeuwenhoek">
        <title>Proteinivorax hydrogeniformans sp. nov., an anaerobic, haloalkaliphilic bacterium fermenting proteinaceous compounds with high hydrogen production.</title>
        <authorList>
            <person name="Boltyanskaya Y."/>
            <person name="Detkova E."/>
            <person name="Pimenov N."/>
            <person name="Kevbrin V."/>
        </authorList>
    </citation>
    <scope>NUCLEOTIDE SEQUENCE</scope>
    <source>
        <strain evidence="1">Z-710</strain>
    </source>
</reference>
<protein>
    <submittedName>
        <fullName evidence="1">Uncharacterized protein</fullName>
    </submittedName>
</protein>
<reference evidence="1" key="2">
    <citation type="submission" date="2024-06" db="EMBL/GenBank/DDBJ databases">
        <authorList>
            <person name="Petrova K.O."/>
            <person name="Toshchakov S.V."/>
            <person name="Boltjanskaja Y.V."/>
            <person name="Kevbrin V.V."/>
        </authorList>
    </citation>
    <scope>NUCLEOTIDE SEQUENCE</scope>
    <source>
        <strain evidence="1">Z-710</strain>
    </source>
</reference>
<dbReference type="EMBL" id="CP159485">
    <property type="protein sequence ID" value="XCI29950.1"/>
    <property type="molecule type" value="Genomic_DNA"/>
</dbReference>
<sequence length="96" mass="11105">MVFRREPFKLTTFDDYHLYNDSFISILSEYKTGVNDYDVVNAELVDLGDVIREIKGLTNKAPKFIVSHSESKNCFNKCLSSYDKKVTDLLKECLNL</sequence>
<gene>
    <name evidence="1" type="ORF">PRVXH_001303</name>
</gene>